<reference evidence="1 2" key="1">
    <citation type="submission" date="2019-05" db="EMBL/GenBank/DDBJ databases">
        <title>Another draft genome of Portunus trituberculatus and its Hox gene families provides insights of decapod evolution.</title>
        <authorList>
            <person name="Jeong J.-H."/>
            <person name="Song I."/>
            <person name="Kim S."/>
            <person name="Choi T."/>
            <person name="Kim D."/>
            <person name="Ryu S."/>
            <person name="Kim W."/>
        </authorList>
    </citation>
    <scope>NUCLEOTIDE SEQUENCE [LARGE SCALE GENOMIC DNA]</scope>
    <source>
        <tissue evidence="1">Muscle</tissue>
    </source>
</reference>
<gene>
    <name evidence="1" type="ORF">E2C01_004010</name>
</gene>
<keyword evidence="2" id="KW-1185">Reference proteome</keyword>
<comment type="caution">
    <text evidence="1">The sequence shown here is derived from an EMBL/GenBank/DDBJ whole genome shotgun (WGS) entry which is preliminary data.</text>
</comment>
<evidence type="ECO:0000313" key="2">
    <source>
        <dbReference type="Proteomes" id="UP000324222"/>
    </source>
</evidence>
<sequence length="90" mass="9981">MIQLSAASPIILHKLTFTSIQAYISSPSNPLLPISHHAITITTYLFPSLQLTNTSVANPPYPSFTHKPRYDLGTYIFCVLNHPSNELLTV</sequence>
<name>A0A5B7CNR3_PORTR</name>
<dbReference type="EMBL" id="VSRR010000159">
    <property type="protein sequence ID" value="MPC11347.1"/>
    <property type="molecule type" value="Genomic_DNA"/>
</dbReference>
<accession>A0A5B7CNR3</accession>
<dbReference type="AlphaFoldDB" id="A0A5B7CNR3"/>
<organism evidence="1 2">
    <name type="scientific">Portunus trituberculatus</name>
    <name type="common">Swimming crab</name>
    <name type="synonym">Neptunus trituberculatus</name>
    <dbReference type="NCBI Taxonomy" id="210409"/>
    <lineage>
        <taxon>Eukaryota</taxon>
        <taxon>Metazoa</taxon>
        <taxon>Ecdysozoa</taxon>
        <taxon>Arthropoda</taxon>
        <taxon>Crustacea</taxon>
        <taxon>Multicrustacea</taxon>
        <taxon>Malacostraca</taxon>
        <taxon>Eumalacostraca</taxon>
        <taxon>Eucarida</taxon>
        <taxon>Decapoda</taxon>
        <taxon>Pleocyemata</taxon>
        <taxon>Brachyura</taxon>
        <taxon>Eubrachyura</taxon>
        <taxon>Portunoidea</taxon>
        <taxon>Portunidae</taxon>
        <taxon>Portuninae</taxon>
        <taxon>Portunus</taxon>
    </lineage>
</organism>
<dbReference type="Proteomes" id="UP000324222">
    <property type="component" value="Unassembled WGS sequence"/>
</dbReference>
<evidence type="ECO:0000313" key="1">
    <source>
        <dbReference type="EMBL" id="MPC11347.1"/>
    </source>
</evidence>
<proteinExistence type="predicted"/>
<protein>
    <submittedName>
        <fullName evidence="1">Uncharacterized protein</fullName>
    </submittedName>
</protein>